<evidence type="ECO:0008006" key="3">
    <source>
        <dbReference type="Google" id="ProtNLM"/>
    </source>
</evidence>
<keyword evidence="2" id="KW-1185">Reference proteome</keyword>
<keyword evidence="1" id="KW-0614">Plasmid</keyword>
<evidence type="ECO:0000313" key="1">
    <source>
        <dbReference type="EMBL" id="WND24090.1"/>
    </source>
</evidence>
<protein>
    <recommendedName>
        <fullName evidence="3">Transposase</fullName>
    </recommendedName>
</protein>
<reference evidence="1 2" key="1">
    <citation type="submission" date="2023-09" db="EMBL/GenBank/DDBJ databases">
        <title>The genome sequence of Streptomyces anthocyanicus.</title>
        <authorList>
            <person name="Mo P."/>
        </authorList>
    </citation>
    <scope>NUCLEOTIDE SEQUENCE [LARGE SCALE GENOMIC DNA]</scope>
    <source>
        <strain evidence="1 2">JCM 4387</strain>
        <plasmid evidence="1 2">punmamed1</plasmid>
    </source>
</reference>
<gene>
    <name evidence="1" type="ORF">RI060_42995</name>
</gene>
<evidence type="ECO:0000313" key="2">
    <source>
        <dbReference type="Proteomes" id="UP001249394"/>
    </source>
</evidence>
<dbReference type="EMBL" id="CP134214">
    <property type="protein sequence ID" value="WND24090.1"/>
    <property type="molecule type" value="Genomic_DNA"/>
</dbReference>
<geneLocation type="plasmid" evidence="1 2">
    <name>punmamed1</name>
</geneLocation>
<name>A0ABY9UQM4_STRVL</name>
<accession>A0ABY9UQM4</accession>
<dbReference type="Proteomes" id="UP001249394">
    <property type="component" value="Plasmid punmamed1"/>
</dbReference>
<proteinExistence type="predicted"/>
<organism evidence="1 2">
    <name type="scientific">Streptomyces violaceus</name>
    <name type="common">Streptomyces venezuelae</name>
    <dbReference type="NCBI Taxonomy" id="1936"/>
    <lineage>
        <taxon>Bacteria</taxon>
        <taxon>Bacillati</taxon>
        <taxon>Actinomycetota</taxon>
        <taxon>Actinomycetes</taxon>
        <taxon>Kitasatosporales</taxon>
        <taxon>Streptomycetaceae</taxon>
        <taxon>Streptomyces</taxon>
    </lineage>
</organism>
<sequence length="57" mass="6288">MTGHEFAEAHGNDSSTWTSADFETEINLAESDMQALRNLRKKKPAPQTQQTNLTPAA</sequence>